<dbReference type="RefSeq" id="WP_134744579.1">
    <property type="nucleotide sequence ID" value="NZ_CP119761.1"/>
</dbReference>
<protein>
    <submittedName>
        <fullName evidence="2">Gx transporter family protein</fullName>
    </submittedName>
</protein>
<organism evidence="2 3">
    <name type="scientific">Helcococcus ovis</name>
    <dbReference type="NCBI Taxonomy" id="72026"/>
    <lineage>
        <taxon>Bacteria</taxon>
        <taxon>Bacillati</taxon>
        <taxon>Bacillota</taxon>
        <taxon>Tissierellia</taxon>
        <taxon>Tissierellales</taxon>
        <taxon>Peptoniphilaceae</taxon>
        <taxon>Helcococcus</taxon>
    </lineage>
</organism>
<dbReference type="Gene3D" id="1.10.1760.20">
    <property type="match status" value="1"/>
</dbReference>
<dbReference type="InterPro" id="IPR010898">
    <property type="entry name" value="Hpre_diP_synth_I"/>
</dbReference>
<dbReference type="AlphaFoldDB" id="A0A4R9C202"/>
<keyword evidence="1" id="KW-0812">Transmembrane</keyword>
<dbReference type="Pfam" id="PF07456">
    <property type="entry name" value="Hpre_diP_synt_I"/>
    <property type="match status" value="1"/>
</dbReference>
<gene>
    <name evidence="2" type="ORF">EQF91_07725</name>
</gene>
<keyword evidence="1" id="KW-1133">Transmembrane helix</keyword>
<reference evidence="2 3" key="1">
    <citation type="submission" date="2019-01" db="EMBL/GenBank/DDBJ databases">
        <title>Draft Genome Sequences of Helcococcus ovis Strains Isolated from the Uterus and Vagina of Dairy Cows with Metritis.</title>
        <authorList>
            <person name="Cunha F."/>
            <person name="Jeon S.J."/>
            <person name="Kutzer P."/>
            <person name="Galvao K.N."/>
        </authorList>
    </citation>
    <scope>NUCLEOTIDE SEQUENCE [LARGE SCALE GENOMIC DNA]</scope>
    <source>
        <strain evidence="2 3">KG-37</strain>
    </source>
</reference>
<evidence type="ECO:0000313" key="3">
    <source>
        <dbReference type="Proteomes" id="UP000297454"/>
    </source>
</evidence>
<feature type="transmembrane region" description="Helical" evidence="1">
    <location>
        <begin position="135"/>
        <end position="156"/>
    </location>
</feature>
<keyword evidence="1" id="KW-0472">Membrane</keyword>
<name>A0A4R9C202_9FIRM</name>
<sequence>MNKDIRDMVFTGILIAMALAVSLVERMIPIPFVMPGAKLGLSNIIILVTLMVYGFERGLIVASLKSVLLMIIIGFGPSFIYSFTGAIFSTVMMWIAYRYFNQKIMIFSIIGVSIIGAVSHNFAQITAAAYILKSLMIYTYFPFLTIIGIITGYFVGLGSYNVASHLKKIENF</sequence>
<evidence type="ECO:0000313" key="2">
    <source>
        <dbReference type="EMBL" id="TFF64445.1"/>
    </source>
</evidence>
<proteinExistence type="predicted"/>
<accession>A0A4R9C202</accession>
<feature type="transmembrane region" description="Helical" evidence="1">
    <location>
        <begin position="67"/>
        <end position="97"/>
    </location>
</feature>
<dbReference type="PIRSF" id="PIRSF027391">
    <property type="entry name" value="Hpre_diP_synt_I"/>
    <property type="match status" value="1"/>
</dbReference>
<evidence type="ECO:0000256" key="1">
    <source>
        <dbReference type="SAM" id="Phobius"/>
    </source>
</evidence>
<feature type="transmembrane region" description="Helical" evidence="1">
    <location>
        <begin position="36"/>
        <end position="55"/>
    </location>
</feature>
<dbReference type="EMBL" id="SCFR01000037">
    <property type="protein sequence ID" value="TFF64445.1"/>
    <property type="molecule type" value="Genomic_DNA"/>
</dbReference>
<comment type="caution">
    <text evidence="2">The sequence shown here is derived from an EMBL/GenBank/DDBJ whole genome shotgun (WGS) entry which is preliminary data.</text>
</comment>
<dbReference type="InterPro" id="IPR014535">
    <property type="entry name" value="Hpre_diP_synt_I"/>
</dbReference>
<dbReference type="Proteomes" id="UP000297454">
    <property type="component" value="Unassembled WGS sequence"/>
</dbReference>
<feature type="transmembrane region" description="Helical" evidence="1">
    <location>
        <begin position="103"/>
        <end position="123"/>
    </location>
</feature>
<keyword evidence="3" id="KW-1185">Reference proteome</keyword>